<dbReference type="PANTHER" id="PTHR10121:SF0">
    <property type="entry name" value="COATOMER SUBUNIT DELTA"/>
    <property type="match status" value="1"/>
</dbReference>
<dbReference type="AlphaFoldDB" id="A0A1E4TQL5"/>
<dbReference type="InterPro" id="IPR027059">
    <property type="entry name" value="Coatomer_dsu"/>
</dbReference>
<evidence type="ECO:0000256" key="5">
    <source>
        <dbReference type="ARBA" id="ARBA00022892"/>
    </source>
</evidence>
<evidence type="ECO:0000256" key="2">
    <source>
        <dbReference type="ARBA" id="ARBA00011775"/>
    </source>
</evidence>
<dbReference type="InterPro" id="IPR028565">
    <property type="entry name" value="MHD"/>
</dbReference>
<dbReference type="STRING" id="669874.A0A1E4TQL5"/>
<protein>
    <recommendedName>
        <fullName evidence="10">Coatomer subunit delta</fullName>
    </recommendedName>
</protein>
<keyword evidence="6 10" id="KW-0653">Protein transport</keyword>
<feature type="domain" description="MHD" evidence="14">
    <location>
        <begin position="287"/>
        <end position="540"/>
    </location>
</feature>
<proteinExistence type="inferred from homology"/>
<evidence type="ECO:0000256" key="7">
    <source>
        <dbReference type="ARBA" id="ARBA00023034"/>
    </source>
</evidence>
<feature type="compositionally biased region" description="Polar residues" evidence="13">
    <location>
        <begin position="264"/>
        <end position="284"/>
    </location>
</feature>
<dbReference type="SUPFAM" id="SSF49447">
    <property type="entry name" value="Second domain of Mu2 adaptin subunit (ap50) of ap2 adaptor"/>
    <property type="match status" value="1"/>
</dbReference>
<sequence>MVVLAASICSRGGKTILSRQFRDLSKDRVLSLLANFPTLLSESKSSQNTTIRDENVRYVYQPLEDVYIVLITNRHSNILQDIDTLHLVTETITSLIRTIDEREIFENCFQILSALDEIVNLGYKENLTLPQVKSFLEMDSHEEKIQEIIEKNKELEATEERKRRAKEIQRKELARRVETGFGGGNTSSLYHPDHTPSSYQQLNTYSAQPTISPIPSQISQSSRNPPRRGGLQLGKKNKSISEARQPLLVDPLTPRISSRIPEDYSQSPTGSFSTSTKNAPPSNKLDNNGILIAINEKITAEISRDGSVQASEIKGDLQLRINDSSLAHSNIFLTLDKNSDIQYKTHPNVDKALFNKTSTIGLKDKSKGFPSNDQSLGVLRWRGLGKTDESSFLPLLFSCWVNNHGNGIIDVTVEYETTEKFQDVEHRISEALLYVPAAGFNAVLKEDENDTISIEYPEDGIIFKINKLDAVQAGSFEFSIECEDEEILFPMEAHFSVENGLSNLSNVTVNNVTSIGGENDGEQLPFDLYYNLSSENYLIV</sequence>
<evidence type="ECO:0000256" key="12">
    <source>
        <dbReference type="SAM" id="Coils"/>
    </source>
</evidence>
<name>A0A1E4TQL5_PACTA</name>
<dbReference type="GO" id="GO:0090167">
    <property type="term" value="P:Golgi distribution to daughter cells"/>
    <property type="evidence" value="ECO:0007669"/>
    <property type="project" value="EnsemblFungi"/>
</dbReference>
<feature type="compositionally biased region" description="Low complexity" evidence="13">
    <location>
        <begin position="209"/>
        <end position="228"/>
    </location>
</feature>
<evidence type="ECO:0000256" key="1">
    <source>
        <dbReference type="ARBA" id="ARBA00010516"/>
    </source>
</evidence>
<dbReference type="Gene3D" id="3.30.450.60">
    <property type="match status" value="1"/>
</dbReference>
<keyword evidence="8 10" id="KW-0472">Membrane</keyword>
<dbReference type="CDD" id="cd09254">
    <property type="entry name" value="AP_delta-COPI_MHD"/>
    <property type="match status" value="1"/>
</dbReference>
<dbReference type="PANTHER" id="PTHR10121">
    <property type="entry name" value="COATOMER SUBUNIT DELTA"/>
    <property type="match status" value="1"/>
</dbReference>
<keyword evidence="16" id="KW-1185">Reference proteome</keyword>
<keyword evidence="4 10" id="KW-0963">Cytoplasm</keyword>
<evidence type="ECO:0000256" key="3">
    <source>
        <dbReference type="ARBA" id="ARBA00022448"/>
    </source>
</evidence>
<keyword evidence="5 10" id="KW-0931">ER-Golgi transport</keyword>
<dbReference type="InterPro" id="IPR022775">
    <property type="entry name" value="AP_mu_sigma_su"/>
</dbReference>
<evidence type="ECO:0000256" key="9">
    <source>
        <dbReference type="ARBA" id="ARBA00023329"/>
    </source>
</evidence>
<dbReference type="FunFam" id="3.30.450.60:FF:000003">
    <property type="entry name" value="Coatomer subunit delta"/>
    <property type="match status" value="1"/>
</dbReference>
<dbReference type="InterPro" id="IPR036168">
    <property type="entry name" value="AP2_Mu_C_sf"/>
</dbReference>
<evidence type="ECO:0000256" key="13">
    <source>
        <dbReference type="SAM" id="MobiDB-lite"/>
    </source>
</evidence>
<feature type="region of interest" description="Disordered" evidence="13">
    <location>
        <begin position="178"/>
        <end position="197"/>
    </location>
</feature>
<evidence type="ECO:0000256" key="11">
    <source>
        <dbReference type="RuleBase" id="RU366052"/>
    </source>
</evidence>
<dbReference type="GO" id="GO:0030126">
    <property type="term" value="C:COPI vesicle coat"/>
    <property type="evidence" value="ECO:0007669"/>
    <property type="project" value="UniProtKB-UniRule"/>
</dbReference>
<evidence type="ECO:0000256" key="10">
    <source>
        <dbReference type="RuleBase" id="RU364018"/>
    </source>
</evidence>
<comment type="subcellular location">
    <subcellularLocation>
        <location evidence="10 11">Cytoplasm</location>
    </subcellularLocation>
    <subcellularLocation>
        <location evidence="10 11">Cytoplasmic vesicle</location>
        <location evidence="10 11">COPI-coated vesicle membrane</location>
        <topology evidence="10 11">Peripheral membrane protein</topology>
        <orientation evidence="10 11">Cytoplasmic side</orientation>
    </subcellularLocation>
    <subcellularLocation>
        <location evidence="10 11">Golgi apparatus membrane</location>
        <topology evidence="10 11">Peripheral membrane protein</topology>
        <orientation evidence="10 11">Cytoplasmic side</orientation>
    </subcellularLocation>
</comment>
<dbReference type="GO" id="GO:0000139">
    <property type="term" value="C:Golgi membrane"/>
    <property type="evidence" value="ECO:0007669"/>
    <property type="project" value="UniProtKB-SubCell"/>
</dbReference>
<evidence type="ECO:0000259" key="14">
    <source>
        <dbReference type="PROSITE" id="PS51072"/>
    </source>
</evidence>
<dbReference type="Pfam" id="PF00928">
    <property type="entry name" value="Adap_comp_sub"/>
    <property type="match status" value="1"/>
</dbReference>
<comment type="subunit">
    <text evidence="2 10">Oligomeric complex that consists of at least the alpha, beta, beta', gamma, delta, epsilon and zeta subunits.</text>
</comment>
<keyword evidence="9 10" id="KW-0968">Cytoplasmic vesicle</keyword>
<dbReference type="OrthoDB" id="10266042at2759"/>
<keyword evidence="3 10" id="KW-0813">Transport</keyword>
<dbReference type="Pfam" id="PF01217">
    <property type="entry name" value="Clat_adaptor_s"/>
    <property type="match status" value="1"/>
</dbReference>
<evidence type="ECO:0000313" key="16">
    <source>
        <dbReference type="Proteomes" id="UP000094236"/>
    </source>
</evidence>
<evidence type="ECO:0000256" key="6">
    <source>
        <dbReference type="ARBA" id="ARBA00022927"/>
    </source>
</evidence>
<comment type="function">
    <text evidence="10">The coatomer is a cytosolic protein complex that binds to dilysine motifs and reversibly associates with Golgi non-clathrin-coated vesicles, which further mediate biosynthetic protein transport from the ER, via the Golgi up to the trans Golgi network. Coatomer complex is required for budding from Golgi membranes, and is essential for the retrograde Golgi-to-ER transport of dilysine-tagged proteins.</text>
</comment>
<reference evidence="16" key="1">
    <citation type="submission" date="2016-05" db="EMBL/GenBank/DDBJ databases">
        <title>Comparative genomics of biotechnologically important yeasts.</title>
        <authorList>
            <consortium name="DOE Joint Genome Institute"/>
            <person name="Riley R."/>
            <person name="Haridas S."/>
            <person name="Wolfe K.H."/>
            <person name="Lopes M.R."/>
            <person name="Hittinger C.T."/>
            <person name="Goker M."/>
            <person name="Salamov A."/>
            <person name="Wisecaver J."/>
            <person name="Long T.M."/>
            <person name="Aerts A.L."/>
            <person name="Barry K."/>
            <person name="Choi C."/>
            <person name="Clum A."/>
            <person name="Coughlan A.Y."/>
            <person name="Deshpande S."/>
            <person name="Douglass A.P."/>
            <person name="Hanson S.J."/>
            <person name="Klenk H.-P."/>
            <person name="Labutti K."/>
            <person name="Lapidus A."/>
            <person name="Lindquist E."/>
            <person name="Lipzen A."/>
            <person name="Meier-Kolthoff J.P."/>
            <person name="Ohm R.A."/>
            <person name="Otillar R.P."/>
            <person name="Pangilinan J."/>
            <person name="Peng Y."/>
            <person name="Rokas A."/>
            <person name="Rosa C.A."/>
            <person name="Scheuner C."/>
            <person name="Sibirny A.A."/>
            <person name="Slot J.C."/>
            <person name="Stielow J.B."/>
            <person name="Sun H."/>
            <person name="Kurtzman C.P."/>
            <person name="Blackwell M."/>
            <person name="Grigoriev I.V."/>
            <person name="Jeffries T.W."/>
        </authorList>
    </citation>
    <scope>NUCLEOTIDE SEQUENCE [LARGE SCALE GENOMIC DNA]</scope>
    <source>
        <strain evidence="16">NRRL Y-2460</strain>
    </source>
</reference>
<dbReference type="GO" id="GO:0006890">
    <property type="term" value="P:retrograde vesicle-mediated transport, Golgi to endoplasmic reticulum"/>
    <property type="evidence" value="ECO:0007669"/>
    <property type="project" value="UniProtKB-UniRule"/>
</dbReference>
<evidence type="ECO:0000256" key="8">
    <source>
        <dbReference type="ARBA" id="ARBA00023136"/>
    </source>
</evidence>
<dbReference type="PROSITE" id="PS51072">
    <property type="entry name" value="MHD"/>
    <property type="match status" value="1"/>
</dbReference>
<feature type="coiled-coil region" evidence="12">
    <location>
        <begin position="138"/>
        <end position="172"/>
    </location>
</feature>
<feature type="region of interest" description="Disordered" evidence="13">
    <location>
        <begin position="209"/>
        <end position="284"/>
    </location>
</feature>
<evidence type="ECO:0000256" key="4">
    <source>
        <dbReference type="ARBA" id="ARBA00022490"/>
    </source>
</evidence>
<accession>A0A1E4TQL5</accession>
<dbReference type="SUPFAM" id="SSF64356">
    <property type="entry name" value="SNARE-like"/>
    <property type="match status" value="1"/>
</dbReference>
<dbReference type="Proteomes" id="UP000094236">
    <property type="component" value="Unassembled WGS sequence"/>
</dbReference>
<dbReference type="CDD" id="cd14830">
    <property type="entry name" value="Delta_COP_N"/>
    <property type="match status" value="1"/>
</dbReference>
<keyword evidence="7 10" id="KW-0333">Golgi apparatus</keyword>
<dbReference type="GO" id="GO:0006888">
    <property type="term" value="P:endoplasmic reticulum to Golgi vesicle-mediated transport"/>
    <property type="evidence" value="ECO:0007669"/>
    <property type="project" value="EnsemblFungi"/>
</dbReference>
<dbReference type="EMBL" id="KV454017">
    <property type="protein sequence ID" value="ODV94012.1"/>
    <property type="molecule type" value="Genomic_DNA"/>
</dbReference>
<evidence type="ECO:0000313" key="15">
    <source>
        <dbReference type="EMBL" id="ODV94012.1"/>
    </source>
</evidence>
<comment type="similarity">
    <text evidence="1 10">Belongs to the adaptor complexes medium subunit family. Delta-COP subfamily.</text>
</comment>
<keyword evidence="12" id="KW-0175">Coiled coil</keyword>
<gene>
    <name evidence="15" type="ORF">PACTADRAFT_35751</name>
</gene>
<dbReference type="Gene3D" id="2.60.40.1170">
    <property type="entry name" value="Mu homology domain, subdomain B"/>
    <property type="match status" value="2"/>
</dbReference>
<dbReference type="InterPro" id="IPR011012">
    <property type="entry name" value="Longin-like_dom_sf"/>
</dbReference>
<organism evidence="15 16">
    <name type="scientific">Pachysolen tannophilus NRRL Y-2460</name>
    <dbReference type="NCBI Taxonomy" id="669874"/>
    <lineage>
        <taxon>Eukaryota</taxon>
        <taxon>Fungi</taxon>
        <taxon>Dikarya</taxon>
        <taxon>Ascomycota</taxon>
        <taxon>Saccharomycotina</taxon>
        <taxon>Pichiomycetes</taxon>
        <taxon>Pachysolenaceae</taxon>
        <taxon>Pachysolen</taxon>
    </lineage>
</organism>
<dbReference type="GO" id="GO:0015031">
    <property type="term" value="P:protein transport"/>
    <property type="evidence" value="ECO:0007669"/>
    <property type="project" value="UniProtKB-KW"/>
</dbReference>